<dbReference type="AlphaFoldDB" id="A0AAW1L0U7"/>
<accession>A0AAW1L0U7</accession>
<keyword evidence="2" id="KW-1185">Reference proteome</keyword>
<protein>
    <submittedName>
        <fullName evidence="1">Uncharacterized protein</fullName>
    </submittedName>
</protein>
<comment type="caution">
    <text evidence="1">The sequence shown here is derived from an EMBL/GenBank/DDBJ whole genome shotgun (WGS) entry which is preliminary data.</text>
</comment>
<dbReference type="EMBL" id="JASPKY010000171">
    <property type="protein sequence ID" value="KAK9728333.1"/>
    <property type="molecule type" value="Genomic_DNA"/>
</dbReference>
<reference evidence="1 2" key="1">
    <citation type="journal article" date="2024" name="BMC Genomics">
        <title>De novo assembly and annotation of Popillia japonica's genome with initial clues to its potential as an invasive pest.</title>
        <authorList>
            <person name="Cucini C."/>
            <person name="Boschi S."/>
            <person name="Funari R."/>
            <person name="Cardaioli E."/>
            <person name="Iannotti N."/>
            <person name="Marturano G."/>
            <person name="Paoli F."/>
            <person name="Bruttini M."/>
            <person name="Carapelli A."/>
            <person name="Frati F."/>
            <person name="Nardi F."/>
        </authorList>
    </citation>
    <scope>NUCLEOTIDE SEQUENCE [LARGE SCALE GENOMIC DNA]</scope>
    <source>
        <strain evidence="1">DMR45628</strain>
    </source>
</reference>
<name>A0AAW1L0U7_POPJA</name>
<dbReference type="Proteomes" id="UP001458880">
    <property type="component" value="Unassembled WGS sequence"/>
</dbReference>
<gene>
    <name evidence="1" type="ORF">QE152_g18043</name>
</gene>
<organism evidence="1 2">
    <name type="scientific">Popillia japonica</name>
    <name type="common">Japanese beetle</name>
    <dbReference type="NCBI Taxonomy" id="7064"/>
    <lineage>
        <taxon>Eukaryota</taxon>
        <taxon>Metazoa</taxon>
        <taxon>Ecdysozoa</taxon>
        <taxon>Arthropoda</taxon>
        <taxon>Hexapoda</taxon>
        <taxon>Insecta</taxon>
        <taxon>Pterygota</taxon>
        <taxon>Neoptera</taxon>
        <taxon>Endopterygota</taxon>
        <taxon>Coleoptera</taxon>
        <taxon>Polyphaga</taxon>
        <taxon>Scarabaeiformia</taxon>
        <taxon>Scarabaeidae</taxon>
        <taxon>Rutelinae</taxon>
        <taxon>Popillia</taxon>
    </lineage>
</organism>
<sequence length="149" mass="17602">MAREPHRFFISPIATRPPISISTPDLDISGEWRESLIGSSFLRLFFISPIATRPCPGPERTPVPLFIAAEHHAHHKSRRNFVKKLGSFDLRRAFRTWRGDYEREKLFIAAEHHAHHKSRRNFVKKLGSFDLRRAFRTWRGDYEREKRLA</sequence>
<evidence type="ECO:0000313" key="1">
    <source>
        <dbReference type="EMBL" id="KAK9728333.1"/>
    </source>
</evidence>
<evidence type="ECO:0000313" key="2">
    <source>
        <dbReference type="Proteomes" id="UP001458880"/>
    </source>
</evidence>
<proteinExistence type="predicted"/>